<dbReference type="SMART" id="SM00855">
    <property type="entry name" value="PGAM"/>
    <property type="match status" value="1"/>
</dbReference>
<dbReference type="InterPro" id="IPR029033">
    <property type="entry name" value="His_PPase_superfam"/>
</dbReference>
<comment type="caution">
    <text evidence="2">The sequence shown here is derived from an EMBL/GenBank/DDBJ whole genome shotgun (WGS) entry which is preliminary data.</text>
</comment>
<dbReference type="EMBL" id="BLJY01000003">
    <property type="protein sequence ID" value="GFF14848.1"/>
    <property type="molecule type" value="Genomic_DNA"/>
</dbReference>
<gene>
    <name evidence="2" type="ORF">ATEIFO6365_0003091600</name>
</gene>
<accession>A0A5M3YV18</accession>
<dbReference type="PANTHER" id="PTHR16469">
    <property type="entry name" value="UBIQUITIN-ASSOCIATED AND SH3 DOMAIN-CONTAINING BA-RELATED"/>
    <property type="match status" value="1"/>
</dbReference>
<dbReference type="InterPro" id="IPR051710">
    <property type="entry name" value="Phosphatase_SH3-domain"/>
</dbReference>
<dbReference type="VEuPathDB" id="FungiDB:ATEG_00940"/>
<evidence type="ECO:0000256" key="1">
    <source>
        <dbReference type="SAM" id="MobiDB-lite"/>
    </source>
</evidence>
<dbReference type="SUPFAM" id="SSF53254">
    <property type="entry name" value="Phosphoglycerate mutase-like"/>
    <property type="match status" value="1"/>
</dbReference>
<dbReference type="AlphaFoldDB" id="A0A5M3YV18"/>
<protein>
    <submittedName>
        <fullName evidence="2">Phosphoglycerate mutase family protein</fullName>
    </submittedName>
</protein>
<feature type="region of interest" description="Disordered" evidence="1">
    <location>
        <begin position="471"/>
        <end position="493"/>
    </location>
</feature>
<reference evidence="2 3" key="1">
    <citation type="submission" date="2020-01" db="EMBL/GenBank/DDBJ databases">
        <title>Aspergillus terreus IFO 6365 whole genome shotgun sequence.</title>
        <authorList>
            <person name="Kanamasa S."/>
            <person name="Takahashi H."/>
        </authorList>
    </citation>
    <scope>NUCLEOTIDE SEQUENCE [LARGE SCALE GENOMIC DNA]</scope>
    <source>
        <strain evidence="2 3">IFO 6365</strain>
    </source>
</reference>
<feature type="region of interest" description="Disordered" evidence="1">
    <location>
        <begin position="360"/>
        <end position="383"/>
    </location>
</feature>
<feature type="compositionally biased region" description="Polar residues" evidence="1">
    <location>
        <begin position="59"/>
        <end position="70"/>
    </location>
</feature>
<dbReference type="Gene3D" id="3.40.50.1240">
    <property type="entry name" value="Phosphoglycerate mutase-like"/>
    <property type="match status" value="2"/>
</dbReference>
<dbReference type="PANTHER" id="PTHR16469:SF27">
    <property type="entry name" value="UBIQUITIN-ASSOCIATED AND SH3 DOMAIN-CONTAINING BA-RELATED"/>
    <property type="match status" value="1"/>
</dbReference>
<keyword evidence="3" id="KW-1185">Reference proteome</keyword>
<feature type="compositionally biased region" description="Low complexity" evidence="1">
    <location>
        <begin position="71"/>
        <end position="82"/>
    </location>
</feature>
<sequence>MGKLPATIIIARHGARLDAADKNWHLTSPTPYDPPLSYGGWLQSRALGARIISLLQSGTEADEPTSAQDQNTPNTTSFPSSSPKRKRRIIIHTSPYLRCLQTAIAISAGISQHDVGGDTSAVSHTNGATSLAADSPFTAVSTSPDTRCLLRVDAFLGEWLCPEYFEDIIPPPKSERMIAAAKAELLRRDNNTIPQADTAYKPSTGYFPGGWGNMGQTLATHPEDEVPDAQQNGNGVAVPNGDRKEGTRNRAGSYDTLQSADSPRTRRMLTKINTNLPPIPDGTYMPPTPSYAISRSAPIPAGYVAHARDACVKIDYQWDSMRDPPNWGGGGEYGEEWSTMHARFHRGLERMLLWYREQDPATRPRRHSQQPQTEDSTTLPNDADDQIETVLIIVTHGAGCNAMIGALTGEPAFVDIPTASLTMAVRKDQDDASSRAGLIGGPVAPHSRAHEQAPLQSYDLQLVASTDHLRPTVNPSASIRSSPSSVTSPSNSTLSRYRFASHPSISQASFVIGPSLTSGPPSRGWTMARPFTAPRGSTGLWGSISSPSEAGEDIIPNFGDAWSTAAAVPPVPSHSGSASFSNGVKPEEVPGCSHLPQRTLSQRGLWGSSPLSRGAETGVKRRWTVTERRV</sequence>
<feature type="compositionally biased region" description="Low complexity" evidence="1">
    <location>
        <begin position="473"/>
        <end position="493"/>
    </location>
</feature>
<evidence type="ECO:0000313" key="3">
    <source>
        <dbReference type="Proteomes" id="UP000452235"/>
    </source>
</evidence>
<feature type="compositionally biased region" description="Polar residues" evidence="1">
    <location>
        <begin position="369"/>
        <end position="380"/>
    </location>
</feature>
<name>A0A5M3YV18_ASPTE</name>
<evidence type="ECO:0000313" key="2">
    <source>
        <dbReference type="EMBL" id="GFF14848.1"/>
    </source>
</evidence>
<feature type="region of interest" description="Disordered" evidence="1">
    <location>
        <begin position="603"/>
        <end position="630"/>
    </location>
</feature>
<feature type="region of interest" description="Disordered" evidence="1">
    <location>
        <begin position="59"/>
        <end position="85"/>
    </location>
</feature>
<dbReference type="Proteomes" id="UP000452235">
    <property type="component" value="Unassembled WGS sequence"/>
</dbReference>
<dbReference type="InterPro" id="IPR013078">
    <property type="entry name" value="His_Pase_superF_clade-1"/>
</dbReference>
<organism evidence="2 3">
    <name type="scientific">Aspergillus terreus</name>
    <dbReference type="NCBI Taxonomy" id="33178"/>
    <lineage>
        <taxon>Eukaryota</taxon>
        <taxon>Fungi</taxon>
        <taxon>Dikarya</taxon>
        <taxon>Ascomycota</taxon>
        <taxon>Pezizomycotina</taxon>
        <taxon>Eurotiomycetes</taxon>
        <taxon>Eurotiomycetidae</taxon>
        <taxon>Eurotiales</taxon>
        <taxon>Aspergillaceae</taxon>
        <taxon>Aspergillus</taxon>
        <taxon>Aspergillus subgen. Circumdati</taxon>
    </lineage>
</organism>
<proteinExistence type="predicted"/>
<dbReference type="OrthoDB" id="3898179at2759"/>
<feature type="region of interest" description="Disordered" evidence="1">
    <location>
        <begin position="223"/>
        <end position="262"/>
    </location>
</feature>